<feature type="domain" description="HipA-like C-terminal" evidence="5">
    <location>
        <begin position="258"/>
        <end position="373"/>
    </location>
</feature>
<protein>
    <recommendedName>
        <fullName evidence="5">HipA-like C-terminal domain-containing protein</fullName>
    </recommendedName>
</protein>
<dbReference type="RefSeq" id="WP_016474226.1">
    <property type="nucleotide sequence ID" value="NZ_KE150480.1"/>
</dbReference>
<evidence type="ECO:0000256" key="1">
    <source>
        <dbReference type="ARBA" id="ARBA00010164"/>
    </source>
</evidence>
<dbReference type="InterPro" id="IPR012893">
    <property type="entry name" value="HipA-like_C"/>
</dbReference>
<dbReference type="GO" id="GO:0004674">
    <property type="term" value="F:protein serine/threonine kinase activity"/>
    <property type="evidence" value="ECO:0007669"/>
    <property type="project" value="TreeGrafter"/>
</dbReference>
<evidence type="ECO:0000313" key="6">
    <source>
        <dbReference type="EMBL" id="EPE00176.1"/>
    </source>
</evidence>
<dbReference type="HOGENOM" id="CLU_637644_0_0_4"/>
<evidence type="ECO:0000256" key="3">
    <source>
        <dbReference type="ARBA" id="ARBA00022777"/>
    </source>
</evidence>
<organism evidence="6 7">
    <name type="scientific">Sutterella wadsworthensis HGA0223</name>
    <dbReference type="NCBI Taxonomy" id="1203554"/>
    <lineage>
        <taxon>Bacteria</taxon>
        <taxon>Pseudomonadati</taxon>
        <taxon>Pseudomonadota</taxon>
        <taxon>Betaproteobacteria</taxon>
        <taxon>Burkholderiales</taxon>
        <taxon>Sutterellaceae</taxon>
        <taxon>Sutterella</taxon>
    </lineage>
</organism>
<sequence length="446" mass="48626">MSKCSFRKWLIHSDAIQDEPLIGELYFPTLPSEIAAERTSEESHSNGESMTAMNERQKKSLNRLTAAEMKWSARAMASLQDSIRFRYSKAWLDNGFPIGADLPLQEGLMKPLNAARLFGFLADRALDGTSALWFEQASAMGSQGTAVPADASSIERQSILLPHCEAHAGGIRIRSTEGEAAGSTLPIPMESNAAAGIPLAIQNAERGRTDLRSLLAIAAATTLPGRHSPRVVVSGRDEEVMTLSRLDDLCSIPVWREIYMRLARESGIETAQTRLKDVRGSTALLTSRIDRAAGKPLFTLSARTLTAGRMGSYLGIADILNSDGASPAEDLPKVWRRMAFALLTGAADAPERWLFVREEFGWRLAPAHGWRPNTGAARPMTADGRRPIAAAEDLVRLAPYFAMKTADAKKVLLAIRRATADWEDLAFSAGAGAQEVRELEPCFTTY</sequence>
<comment type="similarity">
    <text evidence="1">Belongs to the HipA Ser/Thr kinase family.</text>
</comment>
<keyword evidence="7" id="KW-1185">Reference proteome</keyword>
<accession>S3BLB4</accession>
<evidence type="ECO:0000256" key="2">
    <source>
        <dbReference type="ARBA" id="ARBA00022679"/>
    </source>
</evidence>
<evidence type="ECO:0000313" key="7">
    <source>
        <dbReference type="Proteomes" id="UP000014400"/>
    </source>
</evidence>
<comment type="caution">
    <text evidence="6">The sequence shown here is derived from an EMBL/GenBank/DDBJ whole genome shotgun (WGS) entry which is preliminary data.</text>
</comment>
<evidence type="ECO:0000259" key="5">
    <source>
        <dbReference type="Pfam" id="PF07804"/>
    </source>
</evidence>
<feature type="compositionally biased region" description="Basic and acidic residues" evidence="4">
    <location>
        <begin position="36"/>
        <end position="45"/>
    </location>
</feature>
<dbReference type="EMBL" id="ATCF01000012">
    <property type="protein sequence ID" value="EPE00176.1"/>
    <property type="molecule type" value="Genomic_DNA"/>
</dbReference>
<keyword evidence="3" id="KW-0418">Kinase</keyword>
<dbReference type="Proteomes" id="UP000014400">
    <property type="component" value="Unassembled WGS sequence"/>
</dbReference>
<dbReference type="GeneID" id="64061273"/>
<dbReference type="AlphaFoldDB" id="S3BLB4"/>
<dbReference type="InterPro" id="IPR052028">
    <property type="entry name" value="HipA_Ser/Thr_kinase"/>
</dbReference>
<feature type="region of interest" description="Disordered" evidence="4">
    <location>
        <begin position="36"/>
        <end position="57"/>
    </location>
</feature>
<dbReference type="PANTHER" id="PTHR37419">
    <property type="entry name" value="SERINE/THREONINE-PROTEIN KINASE TOXIN HIPA"/>
    <property type="match status" value="1"/>
</dbReference>
<gene>
    <name evidence="6" type="ORF">HMPREF1476_00905</name>
</gene>
<dbReference type="STRING" id="1203554.HMPREF1476_00905"/>
<dbReference type="GO" id="GO:0005829">
    <property type="term" value="C:cytosol"/>
    <property type="evidence" value="ECO:0007669"/>
    <property type="project" value="TreeGrafter"/>
</dbReference>
<dbReference type="PATRIC" id="fig|1203554.3.peg.925"/>
<name>S3BLB4_9BURK</name>
<evidence type="ECO:0000256" key="4">
    <source>
        <dbReference type="SAM" id="MobiDB-lite"/>
    </source>
</evidence>
<dbReference type="Pfam" id="PF07804">
    <property type="entry name" value="HipA_C"/>
    <property type="match status" value="1"/>
</dbReference>
<dbReference type="eggNOG" id="COG3550">
    <property type="taxonomic scope" value="Bacteria"/>
</dbReference>
<proteinExistence type="inferred from homology"/>
<keyword evidence="2" id="KW-0808">Transferase</keyword>
<reference evidence="6 7" key="1">
    <citation type="submission" date="2013-04" db="EMBL/GenBank/DDBJ databases">
        <title>The Genome Sequence of Sutterella wadsworthensis HGA0223.</title>
        <authorList>
            <consortium name="The Broad Institute Genomics Platform"/>
            <person name="Earl A."/>
            <person name="Ward D."/>
            <person name="Feldgarden M."/>
            <person name="Gevers D."/>
            <person name="Schmidt T.M."/>
            <person name="Dover J."/>
            <person name="Dai D."/>
            <person name="Walker B."/>
            <person name="Young S."/>
            <person name="Zeng Q."/>
            <person name="Gargeya S."/>
            <person name="Fitzgerald M."/>
            <person name="Haas B."/>
            <person name="Abouelleil A."/>
            <person name="Allen A.W."/>
            <person name="Alvarado L."/>
            <person name="Arachchi H.M."/>
            <person name="Berlin A.M."/>
            <person name="Chapman S.B."/>
            <person name="Gainer-Dewar J."/>
            <person name="Goldberg J."/>
            <person name="Griggs A."/>
            <person name="Gujja S."/>
            <person name="Hansen M."/>
            <person name="Howarth C."/>
            <person name="Imamovic A."/>
            <person name="Ireland A."/>
            <person name="Larimer J."/>
            <person name="McCowan C."/>
            <person name="Murphy C."/>
            <person name="Pearson M."/>
            <person name="Poon T.W."/>
            <person name="Priest M."/>
            <person name="Roberts A."/>
            <person name="Saif S."/>
            <person name="Shea T."/>
            <person name="Sisk P."/>
            <person name="Sykes S."/>
            <person name="Wortman J."/>
            <person name="Nusbaum C."/>
            <person name="Birren B."/>
        </authorList>
    </citation>
    <scope>NUCLEOTIDE SEQUENCE [LARGE SCALE GENOMIC DNA]</scope>
    <source>
        <strain evidence="6 7">HGA0223</strain>
    </source>
</reference>